<dbReference type="RefSeq" id="WP_342160994.1">
    <property type="nucleotide sequence ID" value="NZ_JBCDNA010000003.1"/>
</dbReference>
<comment type="caution">
    <text evidence="4">The sequence shown here is derived from an EMBL/GenBank/DDBJ whole genome shotgun (WGS) entry which is preliminary data.</text>
</comment>
<name>A0ABU9L309_9FLAO</name>
<evidence type="ECO:0000256" key="2">
    <source>
        <dbReference type="SAM" id="MobiDB-lite"/>
    </source>
</evidence>
<evidence type="ECO:0000256" key="3">
    <source>
        <dbReference type="SAM" id="Phobius"/>
    </source>
</evidence>
<organism evidence="4 5">
    <name type="scientific">Lutimonas vermicola</name>
    <dbReference type="NCBI Taxonomy" id="414288"/>
    <lineage>
        <taxon>Bacteria</taxon>
        <taxon>Pseudomonadati</taxon>
        <taxon>Bacteroidota</taxon>
        <taxon>Flavobacteriia</taxon>
        <taxon>Flavobacteriales</taxon>
        <taxon>Flavobacteriaceae</taxon>
        <taxon>Lutimonas</taxon>
    </lineage>
</organism>
<feature type="transmembrane region" description="Helical" evidence="3">
    <location>
        <begin position="56"/>
        <end position="79"/>
    </location>
</feature>
<dbReference type="EMBL" id="JBCDNA010000003">
    <property type="protein sequence ID" value="MEL4456829.1"/>
    <property type="molecule type" value="Genomic_DNA"/>
</dbReference>
<proteinExistence type="predicted"/>
<reference evidence="4 5" key="1">
    <citation type="submission" date="2024-04" db="EMBL/GenBank/DDBJ databases">
        <title>whole genome sequencing of Lutimonas vermicola strain IMCC1616.</title>
        <authorList>
            <person name="Bae S.S."/>
        </authorList>
    </citation>
    <scope>NUCLEOTIDE SEQUENCE [LARGE SCALE GENOMIC DNA]</scope>
    <source>
        <strain evidence="4 5">IMCC1616</strain>
    </source>
</reference>
<keyword evidence="3" id="KW-0812">Transmembrane</keyword>
<gene>
    <name evidence="4" type="ORF">AABB81_13045</name>
</gene>
<feature type="region of interest" description="Disordered" evidence="2">
    <location>
        <begin position="733"/>
        <end position="764"/>
    </location>
</feature>
<evidence type="ECO:0000313" key="5">
    <source>
        <dbReference type="Proteomes" id="UP001474120"/>
    </source>
</evidence>
<keyword evidence="1" id="KW-0175">Coiled coil</keyword>
<sequence>MSHYKHIHDKLQGFIKKFYTNEIIKGSIFFLAFGMLYLFFTLIVEYFLWLEPLSRTILFWLFVAIEFILLFRFILIPVFKLFGIRKGISETEASRIIGRHFKEVDDKLTNIIQLKSRGVGNELLEASIEQKSRELQPVSFKRAIVFKSNAVYLKYLLVPLVIWFLVWITGNNSVFTQSLNRVVHHQTAFEAPAPFYFEVLNDNLQTIQDESYILKFRTIGELVPENIRISYEGNSYYISPGEDGILSYTFEFPEKEIQFYMEGNAVRSKPYVLKVLAAPKITGFSMELKYPSYLNKPTDTISNTGNAVIPVGTEVRWLVSSSNTSSLDFAITDRSGANPERIEKMTEVISGRFSLTKNIERKTSYEIRSSNDYLKEYETLSYQLEVVNDEYPKIFVQSDIDSVKRGPVQFRGQLTDDYGVSRLQVVAKDKTSGKLSIGAIPVERSDFEEFFYVFPQGILLEEGHSYELYFEVFDNDVLKGPKKTVSQTFSYRNKTLQEEEFEILEEQKHGMEEMEKSKESNEQLEKLLEEFSKKLKNKEQADWNDKKELDDFLKRQKAYDEMMDKNAEMMKENLDEMDVEDQPDLKDKKEELKKRLDEMADYKEKEALIRELEKLAEKLQKEDLLEKIDKLKEQSKQEKRTLERILELTKQFYVEKKSAQIMKRLEELSEEQLDLSTEENNSRDEQEKLNRKFDSLKNDFKDLREQNEQLKNPMDIFDSEPDEKLIEMDMKQARESLEKSEQQEGNSKEDTEKKAKEQQRRASARMKELSKKMESGLMEMEMQGLEENIKDLQQVLKNLLIFSLDQEELMLSFEDVSSKNADYPEKLKNQIKLKEHFEHVDDSLYALSLRMVKLTSKIQEDLSAVHYNLDKSLENITENRIQQGMSNQQYTMTAANKLADLLSDMLESMQNQKPGSGKGKGKKGELSLPDVIKKQQGMMKKMKEGMDAQKGPGKKGKEAMSGEQFQMYQEQRMLKDQMQKLLDREGQGGQNGKSVLSQMEALEKILLEKGITRESLQRMQQLEHELLEMENATLERNKDSKRKAETNKQEQQVRDIDALNELKKSGREDELLKRKRLELSPDYKNRVKEYFEQDKS</sequence>
<dbReference type="Proteomes" id="UP001474120">
    <property type="component" value="Unassembled WGS sequence"/>
</dbReference>
<protein>
    <submittedName>
        <fullName evidence="4">DUF4175 family protein</fullName>
    </submittedName>
</protein>
<keyword evidence="3" id="KW-0472">Membrane</keyword>
<accession>A0ABU9L309</accession>
<feature type="transmembrane region" description="Helical" evidence="3">
    <location>
        <begin position="28"/>
        <end position="50"/>
    </location>
</feature>
<feature type="region of interest" description="Disordered" evidence="2">
    <location>
        <begin position="1034"/>
        <end position="1061"/>
    </location>
</feature>
<keyword evidence="3" id="KW-1133">Transmembrane helix</keyword>
<feature type="transmembrane region" description="Helical" evidence="3">
    <location>
        <begin position="151"/>
        <end position="170"/>
    </location>
</feature>
<feature type="coiled-coil region" evidence="1">
    <location>
        <begin position="494"/>
        <end position="541"/>
    </location>
</feature>
<keyword evidence="5" id="KW-1185">Reference proteome</keyword>
<evidence type="ECO:0000313" key="4">
    <source>
        <dbReference type="EMBL" id="MEL4456829.1"/>
    </source>
</evidence>
<feature type="region of interest" description="Disordered" evidence="2">
    <location>
        <begin position="909"/>
        <end position="928"/>
    </location>
</feature>
<evidence type="ECO:0000256" key="1">
    <source>
        <dbReference type="SAM" id="Coils"/>
    </source>
</evidence>